<proteinExistence type="predicted"/>
<dbReference type="Proteomes" id="UP001157974">
    <property type="component" value="Unassembled WGS sequence"/>
</dbReference>
<keyword evidence="3" id="KW-1185">Reference proteome</keyword>
<organism evidence="2 3">
    <name type="scientific">Rhodosorus marinus</name>
    <dbReference type="NCBI Taxonomy" id="101924"/>
    <lineage>
        <taxon>Eukaryota</taxon>
        <taxon>Rhodophyta</taxon>
        <taxon>Stylonematophyceae</taxon>
        <taxon>Stylonematales</taxon>
        <taxon>Stylonemataceae</taxon>
        <taxon>Rhodosorus</taxon>
    </lineage>
</organism>
<dbReference type="AlphaFoldDB" id="A0AAV8V2C3"/>
<evidence type="ECO:0000313" key="3">
    <source>
        <dbReference type="Proteomes" id="UP001157974"/>
    </source>
</evidence>
<gene>
    <name evidence="2" type="ORF">NDN08_008138</name>
</gene>
<name>A0AAV8V2C3_9RHOD</name>
<reference evidence="2 3" key="1">
    <citation type="journal article" date="2023" name="Nat. Commun.">
        <title>Origin of minicircular mitochondrial genomes in red algae.</title>
        <authorList>
            <person name="Lee Y."/>
            <person name="Cho C.H."/>
            <person name="Lee Y.M."/>
            <person name="Park S.I."/>
            <person name="Yang J.H."/>
            <person name="West J.A."/>
            <person name="Bhattacharya D."/>
            <person name="Yoon H.S."/>
        </authorList>
    </citation>
    <scope>NUCLEOTIDE SEQUENCE [LARGE SCALE GENOMIC DNA]</scope>
    <source>
        <strain evidence="2 3">CCMP1338</strain>
        <tissue evidence="2">Whole cell</tissue>
    </source>
</reference>
<sequence length="170" mass="18565">MFAMSYYRFDKGCAGSWNVTKPGAVTPAAERRRALAWTETVGSSTMARVRIIPSYWAARAIVGEQPAGNFPEMVLNRVRISSASGIRLLAGVEAAAGSREWLLHWNRSGKPVSGPRNSFSQESTAAAGCIDASEENPRQPQRQWSRICDRTTLAWPADRSGGHEVGREDG</sequence>
<accession>A0AAV8V2C3</accession>
<feature type="region of interest" description="Disordered" evidence="1">
    <location>
        <begin position="111"/>
        <end position="147"/>
    </location>
</feature>
<feature type="compositionally biased region" description="Polar residues" evidence="1">
    <location>
        <begin position="115"/>
        <end position="124"/>
    </location>
</feature>
<evidence type="ECO:0000313" key="2">
    <source>
        <dbReference type="EMBL" id="KAJ8908041.1"/>
    </source>
</evidence>
<comment type="caution">
    <text evidence="2">The sequence shown here is derived from an EMBL/GenBank/DDBJ whole genome shotgun (WGS) entry which is preliminary data.</text>
</comment>
<dbReference type="EMBL" id="JAMWBK010000002">
    <property type="protein sequence ID" value="KAJ8908041.1"/>
    <property type="molecule type" value="Genomic_DNA"/>
</dbReference>
<protein>
    <submittedName>
        <fullName evidence="2">Uncharacterized protein</fullName>
    </submittedName>
</protein>
<evidence type="ECO:0000256" key="1">
    <source>
        <dbReference type="SAM" id="MobiDB-lite"/>
    </source>
</evidence>